<accession>A0A1G6TLX5</accession>
<organism evidence="2 3">
    <name type="scientific">Algoriphagus faecimaris</name>
    <dbReference type="NCBI Taxonomy" id="686796"/>
    <lineage>
        <taxon>Bacteria</taxon>
        <taxon>Pseudomonadati</taxon>
        <taxon>Bacteroidota</taxon>
        <taxon>Cytophagia</taxon>
        <taxon>Cytophagales</taxon>
        <taxon>Cyclobacteriaceae</taxon>
        <taxon>Algoriphagus</taxon>
    </lineage>
</organism>
<proteinExistence type="predicted"/>
<dbReference type="STRING" id="686796.SAMN04488104_102313"/>
<keyword evidence="1" id="KW-1133">Transmembrane helix</keyword>
<keyword evidence="1" id="KW-0812">Transmembrane</keyword>
<dbReference type="NCBIfam" id="TIGR01200">
    <property type="entry name" value="GLPGLI"/>
    <property type="match status" value="1"/>
</dbReference>
<feature type="transmembrane region" description="Helical" evidence="1">
    <location>
        <begin position="7"/>
        <end position="30"/>
    </location>
</feature>
<name>A0A1G6TLX5_9BACT</name>
<keyword evidence="3" id="KW-1185">Reference proteome</keyword>
<dbReference type="AlphaFoldDB" id="A0A1G6TLX5"/>
<dbReference type="Proteomes" id="UP000199060">
    <property type="component" value="Unassembled WGS sequence"/>
</dbReference>
<gene>
    <name evidence="2" type="ORF">SAMN04488104_102313</name>
</gene>
<dbReference type="Pfam" id="PF09697">
    <property type="entry name" value="Porph_ging"/>
    <property type="match status" value="1"/>
</dbReference>
<sequence length="291" mass="33598">MKILNSSLVFGQIKITVFLIAYISGVQLFAQNNNFAFFYEMEYSRDTTDLELKEKELMVLWRMGDSSLFQSYSGYQKDSVYAIYLNQAKQNDKLGKEAGSIDLTQMLQQMAKYPAAKVQYKVLKSGEDGDIRQYRKLFKNEYVFSEPSDNLAWKFTDGAKEILGFDCQLARVSYSGREYFAWFTPEIPFNDGPYIFGGLPGLILELYDADCHYNFKLVGVENREVDFSKQLSDKAIEIDKFRFFRLEDEFRDNPLSQMSESDAGKVSASAVAQVQERLKSSNNRLERILKK</sequence>
<dbReference type="InterPro" id="IPR005901">
    <property type="entry name" value="GLPGLI"/>
</dbReference>
<dbReference type="RefSeq" id="WP_169712808.1">
    <property type="nucleotide sequence ID" value="NZ_FNAC01000023.1"/>
</dbReference>
<reference evidence="3" key="1">
    <citation type="submission" date="2016-10" db="EMBL/GenBank/DDBJ databases">
        <authorList>
            <person name="Varghese N."/>
            <person name="Submissions S."/>
        </authorList>
    </citation>
    <scope>NUCLEOTIDE SEQUENCE [LARGE SCALE GENOMIC DNA]</scope>
    <source>
        <strain evidence="3">DSM 23095</strain>
    </source>
</reference>
<evidence type="ECO:0000256" key="1">
    <source>
        <dbReference type="SAM" id="Phobius"/>
    </source>
</evidence>
<evidence type="ECO:0000313" key="2">
    <source>
        <dbReference type="EMBL" id="SDD30083.1"/>
    </source>
</evidence>
<dbReference type="EMBL" id="FNAC01000023">
    <property type="protein sequence ID" value="SDD30083.1"/>
    <property type="molecule type" value="Genomic_DNA"/>
</dbReference>
<protein>
    <submittedName>
        <fullName evidence="2">GLPGLI family protein</fullName>
    </submittedName>
</protein>
<keyword evidence="1" id="KW-0472">Membrane</keyword>
<evidence type="ECO:0000313" key="3">
    <source>
        <dbReference type="Proteomes" id="UP000199060"/>
    </source>
</evidence>